<evidence type="ECO:0000256" key="14">
    <source>
        <dbReference type="ARBA" id="ARBA00049473"/>
    </source>
</evidence>
<dbReference type="InterPro" id="IPR009014">
    <property type="entry name" value="Transketo_C/PFOR_II"/>
</dbReference>
<dbReference type="InterPro" id="IPR033247">
    <property type="entry name" value="Transketolase_fam"/>
</dbReference>
<comment type="cofactor">
    <cofactor evidence="5">
        <name>thiamine diphosphate</name>
        <dbReference type="ChEBI" id="CHEBI:58937"/>
    </cofactor>
</comment>
<comment type="cofactor">
    <cofactor evidence="2">
        <name>Mn(2+)</name>
        <dbReference type="ChEBI" id="CHEBI:29035"/>
    </cofactor>
</comment>
<dbReference type="InterPro" id="IPR005475">
    <property type="entry name" value="Transketolase-like_Pyr-bd"/>
</dbReference>
<dbReference type="GO" id="GO:0004802">
    <property type="term" value="F:transketolase activity"/>
    <property type="evidence" value="ECO:0007669"/>
    <property type="project" value="UniProtKB-EC"/>
</dbReference>
<dbReference type="InterPro" id="IPR029061">
    <property type="entry name" value="THDP-binding"/>
</dbReference>
<comment type="catalytic activity">
    <reaction evidence="14">
        <text>D-sedoheptulose 7-phosphate + D-glyceraldehyde 3-phosphate = aldehydo-D-ribose 5-phosphate + D-xylulose 5-phosphate</text>
        <dbReference type="Rhea" id="RHEA:10508"/>
        <dbReference type="ChEBI" id="CHEBI:57483"/>
        <dbReference type="ChEBI" id="CHEBI:57737"/>
        <dbReference type="ChEBI" id="CHEBI:58273"/>
        <dbReference type="ChEBI" id="CHEBI:59776"/>
        <dbReference type="EC" id="2.2.1.1"/>
    </reaction>
</comment>
<evidence type="ECO:0000256" key="10">
    <source>
        <dbReference type="ARBA" id="ARBA00022723"/>
    </source>
</evidence>
<dbReference type="CDD" id="cd07033">
    <property type="entry name" value="TPP_PYR_DXS_TK_like"/>
    <property type="match status" value="1"/>
</dbReference>
<dbReference type="InterPro" id="IPR020826">
    <property type="entry name" value="Transketolase_BS"/>
</dbReference>
<dbReference type="InterPro" id="IPR055152">
    <property type="entry name" value="Transketolase-like_C_2"/>
</dbReference>
<evidence type="ECO:0000313" key="16">
    <source>
        <dbReference type="EMBL" id="MPM48039.1"/>
    </source>
</evidence>
<reference evidence="16" key="1">
    <citation type="submission" date="2019-08" db="EMBL/GenBank/DDBJ databases">
        <authorList>
            <person name="Kucharzyk K."/>
            <person name="Murdoch R.W."/>
            <person name="Higgins S."/>
            <person name="Loffler F."/>
        </authorList>
    </citation>
    <scope>NUCLEOTIDE SEQUENCE</scope>
</reference>
<evidence type="ECO:0000259" key="15">
    <source>
        <dbReference type="SMART" id="SM00861"/>
    </source>
</evidence>
<evidence type="ECO:0000256" key="12">
    <source>
        <dbReference type="ARBA" id="ARBA00022842"/>
    </source>
</evidence>
<evidence type="ECO:0000256" key="5">
    <source>
        <dbReference type="ARBA" id="ARBA00001964"/>
    </source>
</evidence>
<dbReference type="Pfam" id="PF22613">
    <property type="entry name" value="Transketolase_C_1"/>
    <property type="match status" value="1"/>
</dbReference>
<comment type="subunit">
    <text evidence="7">Homodimer.</text>
</comment>
<comment type="cofactor">
    <cofactor evidence="3">
        <name>Co(2+)</name>
        <dbReference type="ChEBI" id="CHEBI:48828"/>
    </cofactor>
</comment>
<dbReference type="Gene3D" id="3.40.50.970">
    <property type="match status" value="1"/>
</dbReference>
<keyword evidence="13" id="KW-0786">Thiamine pyrophosphate</keyword>
<evidence type="ECO:0000256" key="6">
    <source>
        <dbReference type="ARBA" id="ARBA00007131"/>
    </source>
</evidence>
<dbReference type="SUPFAM" id="SSF52922">
    <property type="entry name" value="TK C-terminal domain-like"/>
    <property type="match status" value="1"/>
</dbReference>
<dbReference type="SUPFAM" id="SSF52518">
    <property type="entry name" value="Thiamin diphosphate-binding fold (THDP-binding)"/>
    <property type="match status" value="1"/>
</dbReference>
<keyword evidence="9 16" id="KW-0808">Transferase</keyword>
<dbReference type="PROSITE" id="PS00802">
    <property type="entry name" value="TRANSKETOLASE_2"/>
    <property type="match status" value="1"/>
</dbReference>
<comment type="caution">
    <text evidence="16">The sequence shown here is derived from an EMBL/GenBank/DDBJ whole genome shotgun (WGS) entry which is preliminary data.</text>
</comment>
<organism evidence="16">
    <name type="scientific">bioreactor metagenome</name>
    <dbReference type="NCBI Taxonomy" id="1076179"/>
    <lineage>
        <taxon>unclassified sequences</taxon>
        <taxon>metagenomes</taxon>
        <taxon>ecological metagenomes</taxon>
    </lineage>
</organism>
<sequence>MLNIFAEYLPNLFGGSADLAPSNKTELKGKGFFNAENRTGANVHFGIREFAMACISNGIQLYGGFHAFCATFLVFTDYLKPALRLSAIMRQPVVYVMTHDSIGVGEDGPTHQPIEHLAALRATPNTLVFRPADAKETAACYIMAFEGDMPAVMALTRQNLPQYAETGEGAYKGGYILKDAPNGKPDVILMASGSEVELIYKAAETLEAEGISVSLVSMPCLDLFDVQDAAYRESVLPNAVRARVAVEAASAYSWDRYVGLDGKTVCLDHYGASAPASILFKEFGFTVENVIKSAKESIQNAKR</sequence>
<evidence type="ECO:0000256" key="2">
    <source>
        <dbReference type="ARBA" id="ARBA00001936"/>
    </source>
</evidence>
<dbReference type="SMART" id="SM00861">
    <property type="entry name" value="Transket_pyr"/>
    <property type="match status" value="1"/>
</dbReference>
<accession>A0A645A4B8</accession>
<dbReference type="AlphaFoldDB" id="A0A645A4B8"/>
<keyword evidence="10" id="KW-0479">Metal-binding</keyword>
<evidence type="ECO:0000256" key="8">
    <source>
        <dbReference type="ARBA" id="ARBA00013152"/>
    </source>
</evidence>
<evidence type="ECO:0000256" key="3">
    <source>
        <dbReference type="ARBA" id="ARBA00001941"/>
    </source>
</evidence>
<proteinExistence type="inferred from homology"/>
<dbReference type="FunFam" id="3.40.50.970:FF:000045">
    <property type="entry name" value="Transketolase"/>
    <property type="match status" value="1"/>
</dbReference>
<name>A0A645A4B8_9ZZZZ</name>
<evidence type="ECO:0000256" key="13">
    <source>
        <dbReference type="ARBA" id="ARBA00023052"/>
    </source>
</evidence>
<feature type="domain" description="Transketolase-like pyrimidine-binding" evidence="15">
    <location>
        <begin position="2"/>
        <end position="162"/>
    </location>
</feature>
<evidence type="ECO:0000256" key="11">
    <source>
        <dbReference type="ARBA" id="ARBA00022837"/>
    </source>
</evidence>
<gene>
    <name evidence="16" type="primary">tkt_21</name>
    <name evidence="16" type="ORF">SDC9_94760</name>
</gene>
<protein>
    <recommendedName>
        <fullName evidence="8">transketolase</fullName>
        <ecNumber evidence="8">2.2.1.1</ecNumber>
    </recommendedName>
</protein>
<dbReference type="Pfam" id="PF02779">
    <property type="entry name" value="Transket_pyr"/>
    <property type="match status" value="1"/>
</dbReference>
<dbReference type="EC" id="2.2.1.1" evidence="8"/>
<comment type="cofactor">
    <cofactor evidence="4">
        <name>Mg(2+)</name>
        <dbReference type="ChEBI" id="CHEBI:18420"/>
    </cofactor>
</comment>
<evidence type="ECO:0000256" key="1">
    <source>
        <dbReference type="ARBA" id="ARBA00001913"/>
    </source>
</evidence>
<dbReference type="PANTHER" id="PTHR43522:SF2">
    <property type="entry name" value="TRANSKETOLASE 1-RELATED"/>
    <property type="match status" value="1"/>
</dbReference>
<evidence type="ECO:0000256" key="9">
    <source>
        <dbReference type="ARBA" id="ARBA00022679"/>
    </source>
</evidence>
<evidence type="ECO:0000256" key="7">
    <source>
        <dbReference type="ARBA" id="ARBA00011738"/>
    </source>
</evidence>
<dbReference type="EMBL" id="VSSQ01011927">
    <property type="protein sequence ID" value="MPM48039.1"/>
    <property type="molecule type" value="Genomic_DNA"/>
</dbReference>
<comment type="cofactor">
    <cofactor evidence="1">
        <name>Ca(2+)</name>
        <dbReference type="ChEBI" id="CHEBI:29108"/>
    </cofactor>
</comment>
<evidence type="ECO:0000256" key="4">
    <source>
        <dbReference type="ARBA" id="ARBA00001946"/>
    </source>
</evidence>
<dbReference type="FunFam" id="3.40.50.920:FF:000003">
    <property type="entry name" value="Transketolase"/>
    <property type="match status" value="1"/>
</dbReference>
<dbReference type="GO" id="GO:0046872">
    <property type="term" value="F:metal ion binding"/>
    <property type="evidence" value="ECO:0007669"/>
    <property type="project" value="UniProtKB-KW"/>
</dbReference>
<keyword evidence="11" id="KW-0106">Calcium</keyword>
<keyword evidence="12" id="KW-0460">Magnesium</keyword>
<dbReference type="PANTHER" id="PTHR43522">
    <property type="entry name" value="TRANSKETOLASE"/>
    <property type="match status" value="1"/>
</dbReference>
<dbReference type="Gene3D" id="3.40.50.920">
    <property type="match status" value="1"/>
</dbReference>
<dbReference type="GO" id="GO:0005829">
    <property type="term" value="C:cytosol"/>
    <property type="evidence" value="ECO:0007669"/>
    <property type="project" value="TreeGrafter"/>
</dbReference>
<dbReference type="GO" id="GO:0006098">
    <property type="term" value="P:pentose-phosphate shunt"/>
    <property type="evidence" value="ECO:0007669"/>
    <property type="project" value="TreeGrafter"/>
</dbReference>
<comment type="similarity">
    <text evidence="6">Belongs to the transketolase family.</text>
</comment>